<dbReference type="InterPro" id="IPR013740">
    <property type="entry name" value="Redoxin"/>
</dbReference>
<dbReference type="InterPro" id="IPR017937">
    <property type="entry name" value="Thioredoxin_CS"/>
</dbReference>
<feature type="domain" description="Thioredoxin" evidence="5">
    <location>
        <begin position="81"/>
        <end position="217"/>
    </location>
</feature>
<dbReference type="PANTHER" id="PTHR42852:SF13">
    <property type="entry name" value="PROTEIN DIPZ"/>
    <property type="match status" value="1"/>
</dbReference>
<comment type="subcellular location">
    <subcellularLocation>
        <location evidence="1">Cell envelope</location>
    </subcellularLocation>
</comment>
<name>A0AA49JGD8_9BACT</name>
<sequence length="217" mass="24835">MIQDQSGEVKKRSKQLNLTFLTEGTMNYKSITWKKLIDISLITFLLLLIFFPRIRTPVMGGIQHVLLQSGFFNAQTEESKKEASVDVEQLKLTDLEGSPVSTNELIGRTLFINVWATWCPPCLAEMPDIANLYQSIGQEVAFIMISVDKNQDKARAWVNKKQYPVPVYFVNGKLPEDLLYEAIPTTWVVNSNGIIRYQHSGMAKYHTPEFREFLLSQ</sequence>
<dbReference type="PANTHER" id="PTHR42852">
    <property type="entry name" value="THIOL:DISULFIDE INTERCHANGE PROTEIN DSBE"/>
    <property type="match status" value="1"/>
</dbReference>
<evidence type="ECO:0000256" key="2">
    <source>
        <dbReference type="ARBA" id="ARBA00022748"/>
    </source>
</evidence>
<dbReference type="GO" id="GO:0016491">
    <property type="term" value="F:oxidoreductase activity"/>
    <property type="evidence" value="ECO:0007669"/>
    <property type="project" value="InterPro"/>
</dbReference>
<keyword evidence="4" id="KW-0472">Membrane</keyword>
<dbReference type="EMBL" id="CP120682">
    <property type="protein sequence ID" value="WKN36325.1"/>
    <property type="molecule type" value="Genomic_DNA"/>
</dbReference>
<protein>
    <submittedName>
        <fullName evidence="6">TlpA disulfide reductase family protein</fullName>
    </submittedName>
</protein>
<dbReference type="GO" id="GO:0017004">
    <property type="term" value="P:cytochrome complex assembly"/>
    <property type="evidence" value="ECO:0007669"/>
    <property type="project" value="UniProtKB-KW"/>
</dbReference>
<keyword evidence="4" id="KW-1133">Transmembrane helix</keyword>
<gene>
    <name evidence="6" type="ORF">K4G66_28600</name>
</gene>
<dbReference type="CDD" id="cd02966">
    <property type="entry name" value="TlpA_like_family"/>
    <property type="match status" value="1"/>
</dbReference>
<keyword evidence="2" id="KW-0201">Cytochrome c-type biogenesis</keyword>
<keyword evidence="3" id="KW-0676">Redox-active center</keyword>
<proteinExistence type="predicted"/>
<keyword evidence="4" id="KW-0812">Transmembrane</keyword>
<feature type="transmembrane region" description="Helical" evidence="4">
    <location>
        <begin position="36"/>
        <end position="54"/>
    </location>
</feature>
<dbReference type="GO" id="GO:0030313">
    <property type="term" value="C:cell envelope"/>
    <property type="evidence" value="ECO:0007669"/>
    <property type="project" value="UniProtKB-SubCell"/>
</dbReference>
<evidence type="ECO:0000256" key="1">
    <source>
        <dbReference type="ARBA" id="ARBA00004196"/>
    </source>
</evidence>
<dbReference type="InterPro" id="IPR050553">
    <property type="entry name" value="Thioredoxin_ResA/DsbE_sf"/>
</dbReference>
<dbReference type="Pfam" id="PF08534">
    <property type="entry name" value="Redoxin"/>
    <property type="match status" value="1"/>
</dbReference>
<dbReference type="Gene3D" id="3.40.30.10">
    <property type="entry name" value="Glutaredoxin"/>
    <property type="match status" value="1"/>
</dbReference>
<evidence type="ECO:0000256" key="4">
    <source>
        <dbReference type="SAM" id="Phobius"/>
    </source>
</evidence>
<accession>A0AA49JGD8</accession>
<organism evidence="6">
    <name type="scientific">Roseihalotalea indica</name>
    <dbReference type="NCBI Taxonomy" id="2867963"/>
    <lineage>
        <taxon>Bacteria</taxon>
        <taxon>Pseudomonadati</taxon>
        <taxon>Bacteroidota</taxon>
        <taxon>Cytophagia</taxon>
        <taxon>Cytophagales</taxon>
        <taxon>Catalimonadaceae</taxon>
        <taxon>Roseihalotalea</taxon>
    </lineage>
</organism>
<dbReference type="SUPFAM" id="SSF52833">
    <property type="entry name" value="Thioredoxin-like"/>
    <property type="match status" value="1"/>
</dbReference>
<evidence type="ECO:0000256" key="3">
    <source>
        <dbReference type="ARBA" id="ARBA00023284"/>
    </source>
</evidence>
<evidence type="ECO:0000313" key="6">
    <source>
        <dbReference type="EMBL" id="WKN36325.1"/>
    </source>
</evidence>
<dbReference type="PROSITE" id="PS51352">
    <property type="entry name" value="THIOREDOXIN_2"/>
    <property type="match status" value="1"/>
</dbReference>
<dbReference type="InterPro" id="IPR013766">
    <property type="entry name" value="Thioredoxin_domain"/>
</dbReference>
<dbReference type="PROSITE" id="PS00194">
    <property type="entry name" value="THIOREDOXIN_1"/>
    <property type="match status" value="1"/>
</dbReference>
<reference evidence="6" key="1">
    <citation type="journal article" date="2023" name="Comput. Struct. Biotechnol. J.">
        <title>Discovery of a novel marine Bacteroidetes with a rich repertoire of carbohydrate-active enzymes.</title>
        <authorList>
            <person name="Chen B."/>
            <person name="Liu G."/>
            <person name="Chen Q."/>
            <person name="Wang H."/>
            <person name="Liu L."/>
            <person name="Tang K."/>
        </authorList>
    </citation>
    <scope>NUCLEOTIDE SEQUENCE</scope>
    <source>
        <strain evidence="6">TK19036</strain>
    </source>
</reference>
<dbReference type="AlphaFoldDB" id="A0AA49JGD8"/>
<reference evidence="6" key="2">
    <citation type="journal article" date="2024" name="Antonie Van Leeuwenhoek">
        <title>Roseihalotalea indica gen. nov., sp. nov., a halophilic Bacteroidetes from mesopelagic Southwest Indian Ocean with higher carbohydrate metabolic potential.</title>
        <authorList>
            <person name="Chen B."/>
            <person name="Zhang M."/>
            <person name="Lin D."/>
            <person name="Ye J."/>
            <person name="Tang K."/>
        </authorList>
    </citation>
    <scope>NUCLEOTIDE SEQUENCE</scope>
    <source>
        <strain evidence="6">TK19036</strain>
    </source>
</reference>
<evidence type="ECO:0000259" key="5">
    <source>
        <dbReference type="PROSITE" id="PS51352"/>
    </source>
</evidence>
<dbReference type="InterPro" id="IPR036249">
    <property type="entry name" value="Thioredoxin-like_sf"/>
</dbReference>